<keyword evidence="4 7" id="KW-0812">Transmembrane</keyword>
<dbReference type="PANTHER" id="PTHR33452:SF4">
    <property type="entry name" value="BLL4328 PROTEIN"/>
    <property type="match status" value="1"/>
</dbReference>
<evidence type="ECO:0000313" key="8">
    <source>
        <dbReference type="EMBL" id="TRB06601.1"/>
    </source>
</evidence>
<feature type="transmembrane region" description="Helical" evidence="7">
    <location>
        <begin position="105"/>
        <end position="126"/>
    </location>
</feature>
<name>A0A546Y0R6_AGRTU</name>
<evidence type="ECO:0000256" key="5">
    <source>
        <dbReference type="ARBA" id="ARBA00022989"/>
    </source>
</evidence>
<feature type="transmembrane region" description="Helical" evidence="7">
    <location>
        <begin position="12"/>
        <end position="29"/>
    </location>
</feature>
<evidence type="ECO:0000256" key="1">
    <source>
        <dbReference type="ARBA" id="ARBA00004651"/>
    </source>
</evidence>
<dbReference type="PANTHER" id="PTHR33452">
    <property type="entry name" value="OXIDOREDUCTASE CATD-RELATED"/>
    <property type="match status" value="1"/>
</dbReference>
<evidence type="ECO:0000256" key="4">
    <source>
        <dbReference type="ARBA" id="ARBA00022692"/>
    </source>
</evidence>
<evidence type="ECO:0000256" key="6">
    <source>
        <dbReference type="ARBA" id="ARBA00023136"/>
    </source>
</evidence>
<dbReference type="Pfam" id="PF07681">
    <property type="entry name" value="DoxX"/>
    <property type="match status" value="1"/>
</dbReference>
<keyword evidence="6 7" id="KW-0472">Membrane</keyword>
<comment type="similarity">
    <text evidence="2">Belongs to the DoxX family.</text>
</comment>
<dbReference type="GO" id="GO:0005886">
    <property type="term" value="C:plasma membrane"/>
    <property type="evidence" value="ECO:0007669"/>
    <property type="project" value="UniProtKB-SubCell"/>
</dbReference>
<feature type="transmembrane region" description="Helical" evidence="7">
    <location>
        <begin position="75"/>
        <end position="93"/>
    </location>
</feature>
<feature type="transmembrane region" description="Helical" evidence="7">
    <location>
        <begin position="49"/>
        <end position="68"/>
    </location>
</feature>
<evidence type="ECO:0000256" key="2">
    <source>
        <dbReference type="ARBA" id="ARBA00006679"/>
    </source>
</evidence>
<reference evidence="8 9" key="1">
    <citation type="journal article" date="2019" name="Appl. Microbiol. Biotechnol.">
        <title>Differential efficiency of wild type rhizogenic strains for rol gene transformation of plants.</title>
        <authorList>
            <person name="Desmet S."/>
            <person name="De Keyser E."/>
            <person name="Van Vaerenbergh J."/>
            <person name="Baeyen S."/>
            <person name="Van Huylenbroeck J."/>
            <person name="Geelen D."/>
            <person name="Dhooghe E."/>
        </authorList>
    </citation>
    <scope>NUCLEOTIDE SEQUENCE [LARGE SCALE GENOMIC DNA]</scope>
    <source>
        <strain evidence="8 9">MAFF210266</strain>
    </source>
</reference>
<comment type="caution">
    <text evidence="8">The sequence shown here is derived from an EMBL/GenBank/DDBJ whole genome shotgun (WGS) entry which is preliminary data.</text>
</comment>
<dbReference type="InterPro" id="IPR051907">
    <property type="entry name" value="DoxX-like_oxidoreductase"/>
</dbReference>
<sequence>MNMATFDNLSRYRPHALAVLRIVAALLFIEHGTQKLFGFPASQMQGSLPTLMLVAALLEFVGGILVLIGLFTRPVAFILSGQMAVAYFMAHAPQNFFPALNGGDAAILFCFVFLYFVFAGPGAFSVDERRA</sequence>
<accession>A0A546Y0R6</accession>
<evidence type="ECO:0000256" key="7">
    <source>
        <dbReference type="SAM" id="Phobius"/>
    </source>
</evidence>
<gene>
    <name evidence="8" type="ORF">EXN61_14120</name>
</gene>
<organism evidence="8 9">
    <name type="scientific">Agrobacterium tumefaciens</name>
    <dbReference type="NCBI Taxonomy" id="358"/>
    <lineage>
        <taxon>Bacteria</taxon>
        <taxon>Pseudomonadati</taxon>
        <taxon>Pseudomonadota</taxon>
        <taxon>Alphaproteobacteria</taxon>
        <taxon>Hyphomicrobiales</taxon>
        <taxon>Rhizobiaceae</taxon>
        <taxon>Rhizobium/Agrobacterium group</taxon>
        <taxon>Agrobacterium</taxon>
        <taxon>Agrobacterium tumefaciens complex</taxon>
    </lineage>
</organism>
<proteinExistence type="inferred from homology"/>
<comment type="subcellular location">
    <subcellularLocation>
        <location evidence="1">Cell membrane</location>
        <topology evidence="1">Multi-pass membrane protein</topology>
    </subcellularLocation>
</comment>
<keyword evidence="5 7" id="KW-1133">Transmembrane helix</keyword>
<dbReference type="AlphaFoldDB" id="A0A546Y0R6"/>
<protein>
    <submittedName>
        <fullName evidence="8">DoxX family protein</fullName>
    </submittedName>
</protein>
<dbReference type="EMBL" id="SGOE01000003">
    <property type="protein sequence ID" value="TRB06601.1"/>
    <property type="molecule type" value="Genomic_DNA"/>
</dbReference>
<evidence type="ECO:0000256" key="3">
    <source>
        <dbReference type="ARBA" id="ARBA00022475"/>
    </source>
</evidence>
<dbReference type="Proteomes" id="UP000317023">
    <property type="component" value="Unassembled WGS sequence"/>
</dbReference>
<evidence type="ECO:0000313" key="9">
    <source>
        <dbReference type="Proteomes" id="UP000317023"/>
    </source>
</evidence>
<keyword evidence="3" id="KW-1003">Cell membrane</keyword>
<dbReference type="InterPro" id="IPR032808">
    <property type="entry name" value="DoxX"/>
</dbReference>